<keyword evidence="3" id="KW-1185">Reference proteome</keyword>
<dbReference type="OrthoDB" id="430214at2759"/>
<gene>
    <name evidence="2" type="ORF">AK812_SmicGene44510</name>
</gene>
<name>A0A1Q9BYK2_SYMMI</name>
<organism evidence="2 3">
    <name type="scientific">Symbiodinium microadriaticum</name>
    <name type="common">Dinoflagellate</name>
    <name type="synonym">Zooxanthella microadriatica</name>
    <dbReference type="NCBI Taxonomy" id="2951"/>
    <lineage>
        <taxon>Eukaryota</taxon>
        <taxon>Sar</taxon>
        <taxon>Alveolata</taxon>
        <taxon>Dinophyceae</taxon>
        <taxon>Suessiales</taxon>
        <taxon>Symbiodiniaceae</taxon>
        <taxon>Symbiodinium</taxon>
    </lineage>
</organism>
<feature type="region of interest" description="Disordered" evidence="1">
    <location>
        <begin position="190"/>
        <end position="260"/>
    </location>
</feature>
<reference evidence="2 3" key="1">
    <citation type="submission" date="2016-02" db="EMBL/GenBank/DDBJ databases">
        <title>Genome analysis of coral dinoflagellate symbionts highlights evolutionary adaptations to a symbiotic lifestyle.</title>
        <authorList>
            <person name="Aranda M."/>
            <person name="Li Y."/>
            <person name="Liew Y.J."/>
            <person name="Baumgarten S."/>
            <person name="Simakov O."/>
            <person name="Wilson M."/>
            <person name="Piel J."/>
            <person name="Ashoor H."/>
            <person name="Bougouffa S."/>
            <person name="Bajic V.B."/>
            <person name="Ryu T."/>
            <person name="Ravasi T."/>
            <person name="Bayer T."/>
            <person name="Micklem G."/>
            <person name="Kim H."/>
            <person name="Bhak J."/>
            <person name="Lajeunesse T.C."/>
            <person name="Voolstra C.R."/>
        </authorList>
    </citation>
    <scope>NUCLEOTIDE SEQUENCE [LARGE SCALE GENOMIC DNA]</scope>
    <source>
        <strain evidence="2 3">CCMP2467</strain>
    </source>
</reference>
<dbReference type="EMBL" id="LSRX01002342">
    <property type="protein sequence ID" value="OLP75660.1"/>
    <property type="molecule type" value="Genomic_DNA"/>
</dbReference>
<dbReference type="AlphaFoldDB" id="A0A1Q9BYK2"/>
<evidence type="ECO:0000256" key="1">
    <source>
        <dbReference type="SAM" id="MobiDB-lite"/>
    </source>
</evidence>
<proteinExistence type="predicted"/>
<comment type="caution">
    <text evidence="2">The sequence shown here is derived from an EMBL/GenBank/DDBJ whole genome shotgun (WGS) entry which is preliminary data.</text>
</comment>
<evidence type="ECO:0000313" key="2">
    <source>
        <dbReference type="EMBL" id="OLP75660.1"/>
    </source>
</evidence>
<protein>
    <submittedName>
        <fullName evidence="2">Uncharacterized protein</fullName>
    </submittedName>
</protein>
<accession>A0A1Q9BYK2</accession>
<feature type="compositionally biased region" description="Basic and acidic residues" evidence="1">
    <location>
        <begin position="212"/>
        <end position="230"/>
    </location>
</feature>
<dbReference type="Proteomes" id="UP000186817">
    <property type="component" value="Unassembled WGS sequence"/>
</dbReference>
<sequence length="260" mass="28021">MRDQRVPPKGCNDPSCHSGIRRGLLEVLPKATSKSQEEYRTKAIPHVKELANLSSEVLSGAEALKDIQEDAATLSVAVFVHGSQQEPSRKSDGVNFKDAGGSWDVFAKTCSDVALCGKTHVSVVAALCLLATPNTSAASDDGKQLKQKLVGVQKALGKLCVDLKAQIAPGSEHFALRAFAETVLAEASDCLNPKSPDEETVAAPAKEKKRKTLDEPAAKSDKKEKTDKKSKASKPKGKRQEASEDEVEDDSKKKHKKHRK</sequence>
<evidence type="ECO:0000313" key="3">
    <source>
        <dbReference type="Proteomes" id="UP000186817"/>
    </source>
</evidence>